<keyword evidence="6" id="KW-1185">Reference proteome</keyword>
<evidence type="ECO:0000256" key="3">
    <source>
        <dbReference type="ARBA" id="ARBA00023172"/>
    </source>
</evidence>
<dbReference type="RefSeq" id="WP_015332412.1">
    <property type="nucleotide sequence ID" value="NC_020054.1"/>
</dbReference>
<dbReference type="InterPro" id="IPR011010">
    <property type="entry name" value="DNA_brk_join_enz"/>
</dbReference>
<dbReference type="STRING" id="1166018.FAES_3305"/>
<dbReference type="Gene3D" id="1.10.150.130">
    <property type="match status" value="1"/>
</dbReference>
<dbReference type="OrthoDB" id="1094492at2"/>
<dbReference type="eggNOG" id="COG0582">
    <property type="taxonomic scope" value="Bacteria"/>
</dbReference>
<dbReference type="PATRIC" id="fig|1166018.3.peg.5080"/>
<dbReference type="InterPro" id="IPR002104">
    <property type="entry name" value="Integrase_catalytic"/>
</dbReference>
<dbReference type="Proteomes" id="UP000011058">
    <property type="component" value="Chromosome"/>
</dbReference>
<name>I0KB10_9BACT</name>
<dbReference type="Gene3D" id="1.10.443.10">
    <property type="entry name" value="Intergrase catalytic core"/>
    <property type="match status" value="1"/>
</dbReference>
<evidence type="ECO:0000256" key="2">
    <source>
        <dbReference type="ARBA" id="ARBA00023125"/>
    </source>
</evidence>
<evidence type="ECO:0000313" key="5">
    <source>
        <dbReference type="EMBL" id="CCH01313.1"/>
    </source>
</evidence>
<dbReference type="EMBL" id="HE796683">
    <property type="protein sequence ID" value="CCH01313.1"/>
    <property type="molecule type" value="Genomic_DNA"/>
</dbReference>
<gene>
    <name evidence="5" type="ORF">FAES_3305</name>
</gene>
<dbReference type="GO" id="GO:0015074">
    <property type="term" value="P:DNA integration"/>
    <property type="evidence" value="ECO:0007669"/>
    <property type="project" value="InterPro"/>
</dbReference>
<comment type="similarity">
    <text evidence="1">Belongs to the 'phage' integrase family.</text>
</comment>
<dbReference type="HOGENOM" id="CLU_033139_0_1_10"/>
<dbReference type="GO" id="GO:0003677">
    <property type="term" value="F:DNA binding"/>
    <property type="evidence" value="ECO:0007669"/>
    <property type="project" value="UniProtKB-KW"/>
</dbReference>
<dbReference type="Pfam" id="PF17293">
    <property type="entry name" value="Arm-DNA-bind_5"/>
    <property type="match status" value="1"/>
</dbReference>
<dbReference type="KEGG" id="fae:FAES_3305"/>
<evidence type="ECO:0000313" key="6">
    <source>
        <dbReference type="Proteomes" id="UP000011058"/>
    </source>
</evidence>
<dbReference type="Pfam" id="PF00589">
    <property type="entry name" value="Phage_integrase"/>
    <property type="match status" value="1"/>
</dbReference>
<sequence>MSRTTAHKEGLATVNVIYYTQKTLADGSHPFMVRVTKNRRSKYVATGLSLPAKHWDDKRATIRRTLPDAERDELLTEIDNWEKRYKAAAKTLQLKGPHTAEDVLAEANQQRGSSTGPTVMLLPFIDQVVAELREAGRIGTAGVYQQLRNRLAVFLDNIDVPLSWVDVRFLNRLETWMRKEGLSENTMRQRFSSLRKLLNLAIAEKQYDASAYPFTERAGEKHRFSIAKFSADTEPRAISVEQLEAFIGYVPVGTHTKQADGDYWKMKNAHQVVWLQYAKDLALFSYYVAGINFVDLIHLRWRDIRPDQDGVVRVHYTRRKTKGKFRLKLLPPARAIIDRYRPVGKWDDEQYVFSFILNRHTHKTPKQIETRRKDTSDRINVNLKTIADAVGIDPEDFTFYVFRHTMATTLRKKKVAGSLISDLMDHATEEQTNTYFAPFGDSELDDAIDHLLLTPQP</sequence>
<evidence type="ECO:0000259" key="4">
    <source>
        <dbReference type="PROSITE" id="PS51898"/>
    </source>
</evidence>
<dbReference type="InterPro" id="IPR013762">
    <property type="entry name" value="Integrase-like_cat_sf"/>
</dbReference>
<dbReference type="InterPro" id="IPR035386">
    <property type="entry name" value="Arm-DNA-bind_5"/>
</dbReference>
<dbReference type="InterPro" id="IPR050090">
    <property type="entry name" value="Tyrosine_recombinase_XerCD"/>
</dbReference>
<protein>
    <submittedName>
        <fullName evidence="5">Integrase family protein</fullName>
    </submittedName>
</protein>
<dbReference type="InterPro" id="IPR025269">
    <property type="entry name" value="SAM-like_dom"/>
</dbReference>
<proteinExistence type="inferred from homology"/>
<dbReference type="AlphaFoldDB" id="I0KB10"/>
<dbReference type="PROSITE" id="PS51898">
    <property type="entry name" value="TYR_RECOMBINASE"/>
    <property type="match status" value="1"/>
</dbReference>
<dbReference type="PANTHER" id="PTHR30349">
    <property type="entry name" value="PHAGE INTEGRASE-RELATED"/>
    <property type="match status" value="1"/>
</dbReference>
<feature type="domain" description="Tyr recombinase" evidence="4">
    <location>
        <begin position="233"/>
        <end position="449"/>
    </location>
</feature>
<dbReference type="Pfam" id="PF13102">
    <property type="entry name" value="Phage_int_SAM_5"/>
    <property type="match status" value="1"/>
</dbReference>
<reference evidence="5 6" key="1">
    <citation type="journal article" date="2012" name="J. Bacteriol.">
        <title>Genome Sequence of Fibrella aestuarina BUZ 2T, a Filamentous Marine Bacterium.</title>
        <authorList>
            <person name="Filippini M."/>
            <person name="Qi W."/>
            <person name="Blom J."/>
            <person name="Goesmann A."/>
            <person name="Smits T.H."/>
            <person name="Bagheri H.C."/>
        </authorList>
    </citation>
    <scope>NUCLEOTIDE SEQUENCE [LARGE SCALE GENOMIC DNA]</scope>
    <source>
        <strain evidence="6">BUZ 2T</strain>
    </source>
</reference>
<keyword evidence="3" id="KW-0233">DNA recombination</keyword>
<organism evidence="5 6">
    <name type="scientific">Fibrella aestuarina BUZ 2</name>
    <dbReference type="NCBI Taxonomy" id="1166018"/>
    <lineage>
        <taxon>Bacteria</taxon>
        <taxon>Pseudomonadati</taxon>
        <taxon>Bacteroidota</taxon>
        <taxon>Cytophagia</taxon>
        <taxon>Cytophagales</taxon>
        <taxon>Spirosomataceae</taxon>
        <taxon>Fibrella</taxon>
    </lineage>
</organism>
<dbReference type="SUPFAM" id="SSF56349">
    <property type="entry name" value="DNA breaking-rejoining enzymes"/>
    <property type="match status" value="1"/>
</dbReference>
<keyword evidence="2" id="KW-0238">DNA-binding</keyword>
<dbReference type="InterPro" id="IPR010998">
    <property type="entry name" value="Integrase_recombinase_N"/>
</dbReference>
<dbReference type="PANTHER" id="PTHR30349:SF64">
    <property type="entry name" value="PROPHAGE INTEGRASE INTD-RELATED"/>
    <property type="match status" value="1"/>
</dbReference>
<accession>I0KB10</accession>
<evidence type="ECO:0000256" key="1">
    <source>
        <dbReference type="ARBA" id="ARBA00008857"/>
    </source>
</evidence>
<dbReference type="GO" id="GO:0006310">
    <property type="term" value="P:DNA recombination"/>
    <property type="evidence" value="ECO:0007669"/>
    <property type="project" value="UniProtKB-KW"/>
</dbReference>